<accession>A0ABQ7FTL0</accession>
<evidence type="ECO:0000313" key="2">
    <source>
        <dbReference type="EMBL" id="KAF5825783.1"/>
    </source>
</evidence>
<reference evidence="2" key="1">
    <citation type="submission" date="2017-08" db="EMBL/GenBank/DDBJ databases">
        <authorList>
            <person name="Polle J.E."/>
            <person name="Barry K."/>
            <person name="Cushman J."/>
            <person name="Schmutz J."/>
            <person name="Tran D."/>
            <person name="Hathwaick L.T."/>
            <person name="Yim W.C."/>
            <person name="Jenkins J."/>
            <person name="Mckie-Krisberg Z.M."/>
            <person name="Prochnik S."/>
            <person name="Lindquist E."/>
            <person name="Dockter R.B."/>
            <person name="Adam C."/>
            <person name="Molina H."/>
            <person name="Bunkerborg J."/>
            <person name="Jin E."/>
            <person name="Buchheim M."/>
            <person name="Magnuson J."/>
        </authorList>
    </citation>
    <scope>NUCLEOTIDE SEQUENCE</scope>
    <source>
        <strain evidence="2">CCAP 19/18</strain>
    </source>
</reference>
<feature type="compositionally biased region" description="Polar residues" evidence="1">
    <location>
        <begin position="31"/>
        <end position="40"/>
    </location>
</feature>
<evidence type="ECO:0000256" key="1">
    <source>
        <dbReference type="SAM" id="MobiDB-lite"/>
    </source>
</evidence>
<feature type="compositionally biased region" description="Low complexity" evidence="1">
    <location>
        <begin position="75"/>
        <end position="95"/>
    </location>
</feature>
<feature type="region of interest" description="Disordered" evidence="1">
    <location>
        <begin position="283"/>
        <end position="305"/>
    </location>
</feature>
<organism evidence="2 3">
    <name type="scientific">Dunaliella salina</name>
    <name type="common">Green alga</name>
    <name type="synonym">Protococcus salinus</name>
    <dbReference type="NCBI Taxonomy" id="3046"/>
    <lineage>
        <taxon>Eukaryota</taxon>
        <taxon>Viridiplantae</taxon>
        <taxon>Chlorophyta</taxon>
        <taxon>core chlorophytes</taxon>
        <taxon>Chlorophyceae</taxon>
        <taxon>CS clade</taxon>
        <taxon>Chlamydomonadales</taxon>
        <taxon>Dunaliellaceae</taxon>
        <taxon>Dunaliella</taxon>
    </lineage>
</organism>
<evidence type="ECO:0000313" key="3">
    <source>
        <dbReference type="Proteomes" id="UP000815325"/>
    </source>
</evidence>
<sequence length="379" mass="38508">MVLLPSGDDRDAALLERKCYQQLRTAVRAWTSSRFSSLNDSRPPQSRSQQQPAVVDDRSDERLPSFPLASLNTGSSSCSQVDYDSSSSSSPSSSSPQAMHPKSRHVLSPASPSPARSSPSSDTSASCSSNSSSCSSNTTSPSGSPSPPKLAASTSSKNTALAAAHAKGTLMTPKHGMSVPSLAKSALEQGGIYLYKTSMDAQQLEHALAASKAGSRQGRHTLLMSPDSPICLKEFGYLDLFTLDANTADELGMLVGQFSTGITSLGQLLQGCISVRSEGSMRHASAQVGGPSSAPSSSSSGSDGGCSGVAALPLRADAAAAAPPKAAATAGAPPVGPSGGISSSGRSQGKPSTVQAHKGPCRITNSGVGRHMRGNASLC</sequence>
<feature type="region of interest" description="Disordered" evidence="1">
    <location>
        <begin position="325"/>
        <end position="379"/>
    </location>
</feature>
<dbReference type="Proteomes" id="UP000815325">
    <property type="component" value="Unassembled WGS sequence"/>
</dbReference>
<gene>
    <name evidence="2" type="ORF">DUNSADRAFT_6999</name>
</gene>
<feature type="compositionally biased region" description="Low complexity" evidence="1">
    <location>
        <begin position="108"/>
        <end position="143"/>
    </location>
</feature>
<feature type="compositionally biased region" description="Low complexity" evidence="1">
    <location>
        <begin position="41"/>
        <end position="52"/>
    </location>
</feature>
<dbReference type="EMBL" id="MU072006">
    <property type="protein sequence ID" value="KAF5825783.1"/>
    <property type="molecule type" value="Genomic_DNA"/>
</dbReference>
<proteinExistence type="predicted"/>
<protein>
    <submittedName>
        <fullName evidence="2">Uncharacterized protein</fullName>
    </submittedName>
</protein>
<keyword evidence="3" id="KW-1185">Reference proteome</keyword>
<feature type="compositionally biased region" description="Low complexity" evidence="1">
    <location>
        <begin position="284"/>
        <end position="301"/>
    </location>
</feature>
<comment type="caution">
    <text evidence="2">The sequence shown here is derived from an EMBL/GenBank/DDBJ whole genome shotgun (WGS) entry which is preliminary data.</text>
</comment>
<feature type="region of interest" description="Disordered" evidence="1">
    <location>
        <begin position="31"/>
        <end position="158"/>
    </location>
</feature>
<name>A0ABQ7FTL0_DUNSA</name>